<protein>
    <submittedName>
        <fullName evidence="2">NYN domain-containing protein</fullName>
    </submittedName>
</protein>
<dbReference type="RefSeq" id="WP_015859848.1">
    <property type="nucleotide sequence ID" value="NZ_CP026538.1"/>
</dbReference>
<dbReference type="EMBL" id="CP026538">
    <property type="protein sequence ID" value="QAZ66498.1"/>
    <property type="molecule type" value="Genomic_DNA"/>
</dbReference>
<keyword evidence="3" id="KW-1185">Reference proteome</keyword>
<dbReference type="PANTHER" id="PTHR35458">
    <property type="entry name" value="SLR0755 PROTEIN"/>
    <property type="match status" value="1"/>
</dbReference>
<organism evidence="2 3">
    <name type="scientific">Solidesulfovibrio carbinolicus</name>
    <dbReference type="NCBI Taxonomy" id="296842"/>
    <lineage>
        <taxon>Bacteria</taxon>
        <taxon>Pseudomonadati</taxon>
        <taxon>Thermodesulfobacteriota</taxon>
        <taxon>Desulfovibrionia</taxon>
        <taxon>Desulfovibrionales</taxon>
        <taxon>Desulfovibrionaceae</taxon>
        <taxon>Solidesulfovibrio</taxon>
    </lineage>
</organism>
<dbReference type="PANTHER" id="PTHR35458:SF8">
    <property type="entry name" value="SLR0650 PROTEIN"/>
    <property type="match status" value="1"/>
</dbReference>
<gene>
    <name evidence="2" type="ORF">C3Y92_04275</name>
</gene>
<evidence type="ECO:0000259" key="1">
    <source>
        <dbReference type="Pfam" id="PF01936"/>
    </source>
</evidence>
<dbReference type="GO" id="GO:0004540">
    <property type="term" value="F:RNA nuclease activity"/>
    <property type="evidence" value="ECO:0007669"/>
    <property type="project" value="InterPro"/>
</dbReference>
<sequence length="199" mass="23404">MTNRRLWLIDAGYMYRGQSYFSREYSIDYVKLRNKLEAETPIWRAYYLNSIPHPTPESQIAFYNWMRSAPPQGPKIITKLYELRTSEINELYCEQCRRKVPVTCPNDRAHRLSREQQKGVDVGLATLALTHIENYDTLILSSGDSDLLDAVEYITEKNKRFELLVFKNGVSTDLQCRADRIWWIDEFAHEVAREARVMS</sequence>
<evidence type="ECO:0000313" key="2">
    <source>
        <dbReference type="EMBL" id="QAZ66498.1"/>
    </source>
</evidence>
<dbReference type="AlphaFoldDB" id="A0A4P6HN03"/>
<dbReference type="OrthoDB" id="5470481at2"/>
<dbReference type="KEGG" id="dcb:C3Y92_04275"/>
<dbReference type="Proteomes" id="UP000293296">
    <property type="component" value="Chromosome"/>
</dbReference>
<evidence type="ECO:0000313" key="3">
    <source>
        <dbReference type="Proteomes" id="UP000293296"/>
    </source>
</evidence>
<dbReference type="Gene3D" id="3.40.50.1010">
    <property type="entry name" value="5'-nuclease"/>
    <property type="match status" value="1"/>
</dbReference>
<proteinExistence type="predicted"/>
<dbReference type="InterPro" id="IPR021139">
    <property type="entry name" value="NYN"/>
</dbReference>
<reference evidence="2 3" key="1">
    <citation type="submission" date="2018-02" db="EMBL/GenBank/DDBJ databases">
        <title>Genome sequence of Desulfovibrio carbinolicus DSM 3852.</title>
        <authorList>
            <person name="Wilbanks E."/>
            <person name="Skennerton C.T."/>
            <person name="Orphan V.J."/>
        </authorList>
    </citation>
    <scope>NUCLEOTIDE SEQUENCE [LARGE SCALE GENOMIC DNA]</scope>
    <source>
        <strain evidence="2 3">DSM 3852</strain>
    </source>
</reference>
<accession>A0A4P6HN03</accession>
<name>A0A4P6HN03_9BACT</name>
<feature type="domain" description="NYN" evidence="1">
    <location>
        <begin position="8"/>
        <end position="181"/>
    </location>
</feature>
<dbReference type="InterPro" id="IPR047140">
    <property type="entry name" value="LabA"/>
</dbReference>
<dbReference type="Pfam" id="PF01936">
    <property type="entry name" value="NYN"/>
    <property type="match status" value="1"/>
</dbReference>